<proteinExistence type="predicted"/>
<sequence length="52" mass="6047">MVRFRRNKKEEDYKDDYDEDNLTDDEIETMILLDLLLSTPDCNGCPGDKGCC</sequence>
<dbReference type="EMBL" id="LAZR01000292">
    <property type="protein sequence ID" value="KKN76631.1"/>
    <property type="molecule type" value="Genomic_DNA"/>
</dbReference>
<accession>A0A0F9VT31</accession>
<evidence type="ECO:0000313" key="2">
    <source>
        <dbReference type="EMBL" id="KKN76631.1"/>
    </source>
</evidence>
<gene>
    <name evidence="2" type="ORF">LCGC14_0368280</name>
</gene>
<dbReference type="AlphaFoldDB" id="A0A0F9VT31"/>
<organism evidence="2">
    <name type="scientific">marine sediment metagenome</name>
    <dbReference type="NCBI Taxonomy" id="412755"/>
    <lineage>
        <taxon>unclassified sequences</taxon>
        <taxon>metagenomes</taxon>
        <taxon>ecological metagenomes</taxon>
    </lineage>
</organism>
<evidence type="ECO:0000256" key="1">
    <source>
        <dbReference type="SAM" id="MobiDB-lite"/>
    </source>
</evidence>
<protein>
    <submittedName>
        <fullName evidence="2">Uncharacterized protein</fullName>
    </submittedName>
</protein>
<feature type="region of interest" description="Disordered" evidence="1">
    <location>
        <begin position="1"/>
        <end position="20"/>
    </location>
</feature>
<name>A0A0F9VT31_9ZZZZ</name>
<reference evidence="2" key="1">
    <citation type="journal article" date="2015" name="Nature">
        <title>Complex archaea that bridge the gap between prokaryotes and eukaryotes.</title>
        <authorList>
            <person name="Spang A."/>
            <person name="Saw J.H."/>
            <person name="Jorgensen S.L."/>
            <person name="Zaremba-Niedzwiedzka K."/>
            <person name="Martijn J."/>
            <person name="Lind A.E."/>
            <person name="van Eijk R."/>
            <person name="Schleper C."/>
            <person name="Guy L."/>
            <person name="Ettema T.J."/>
        </authorList>
    </citation>
    <scope>NUCLEOTIDE SEQUENCE</scope>
</reference>
<comment type="caution">
    <text evidence="2">The sequence shown here is derived from an EMBL/GenBank/DDBJ whole genome shotgun (WGS) entry which is preliminary data.</text>
</comment>